<accession>A0A0G1UU77</accession>
<sequence length="156" mass="16967">MATKTKSPALAIILLFLIVLAIILYLLFAPKANFSLRSGTDQTSPLEASREVGQADETPLGDFEFIKPPNYTPLDAFPFGEKAHIIVRAPGVQNSRPVTLTATRNGQKVWQAVIEDNQSNCADANACSIDGPDPDIDWDHLEARDQDGNLVATYQG</sequence>
<evidence type="ECO:0000313" key="3">
    <source>
        <dbReference type="Proteomes" id="UP000033860"/>
    </source>
</evidence>
<keyword evidence="1" id="KW-0812">Transmembrane</keyword>
<name>A0A0G1UU77_9BACT</name>
<keyword evidence="1" id="KW-1133">Transmembrane helix</keyword>
<comment type="caution">
    <text evidence="2">The sequence shown here is derived from an EMBL/GenBank/DDBJ whole genome shotgun (WGS) entry which is preliminary data.</text>
</comment>
<dbReference type="AlphaFoldDB" id="A0A0G1UU77"/>
<proteinExistence type="predicted"/>
<dbReference type="EMBL" id="LCNT01000004">
    <property type="protein sequence ID" value="KKU61275.1"/>
    <property type="molecule type" value="Genomic_DNA"/>
</dbReference>
<organism evidence="2 3">
    <name type="scientific">Candidatus Beckwithbacteria bacterium GW2011_GWB1_47_15</name>
    <dbReference type="NCBI Taxonomy" id="1618371"/>
    <lineage>
        <taxon>Bacteria</taxon>
        <taxon>Candidatus Beckwithiibacteriota</taxon>
    </lineage>
</organism>
<feature type="transmembrane region" description="Helical" evidence="1">
    <location>
        <begin position="9"/>
        <end position="28"/>
    </location>
</feature>
<evidence type="ECO:0000256" key="1">
    <source>
        <dbReference type="SAM" id="Phobius"/>
    </source>
</evidence>
<reference evidence="2 3" key="1">
    <citation type="journal article" date="2015" name="Nature">
        <title>rRNA introns, odd ribosomes, and small enigmatic genomes across a large radiation of phyla.</title>
        <authorList>
            <person name="Brown C.T."/>
            <person name="Hug L.A."/>
            <person name="Thomas B.C."/>
            <person name="Sharon I."/>
            <person name="Castelle C.J."/>
            <person name="Singh A."/>
            <person name="Wilkins M.J."/>
            <person name="Williams K.H."/>
            <person name="Banfield J.F."/>
        </authorList>
    </citation>
    <scope>NUCLEOTIDE SEQUENCE [LARGE SCALE GENOMIC DNA]</scope>
</reference>
<gene>
    <name evidence="2" type="ORF">UX85_C0004G0197</name>
</gene>
<evidence type="ECO:0000313" key="2">
    <source>
        <dbReference type="EMBL" id="KKU61275.1"/>
    </source>
</evidence>
<dbReference type="Proteomes" id="UP000033860">
    <property type="component" value="Unassembled WGS sequence"/>
</dbReference>
<keyword evidence="1" id="KW-0472">Membrane</keyword>
<protein>
    <submittedName>
        <fullName evidence="2">Uncharacterized protein</fullName>
    </submittedName>
</protein>